<evidence type="ECO:0000313" key="2">
    <source>
        <dbReference type="EMBL" id="TCD11908.1"/>
    </source>
</evidence>
<organism evidence="2 3">
    <name type="scientific">Oricola cellulosilytica</name>
    <dbReference type="NCBI Taxonomy" id="1429082"/>
    <lineage>
        <taxon>Bacteria</taxon>
        <taxon>Pseudomonadati</taxon>
        <taxon>Pseudomonadota</taxon>
        <taxon>Alphaproteobacteria</taxon>
        <taxon>Hyphomicrobiales</taxon>
        <taxon>Ahrensiaceae</taxon>
        <taxon>Oricola</taxon>
    </lineage>
</organism>
<dbReference type="RefSeq" id="WP_131570969.1">
    <property type="nucleotide sequence ID" value="NZ_JAINFK010000007.1"/>
</dbReference>
<reference evidence="2 3" key="1">
    <citation type="journal article" date="2015" name="Antonie Van Leeuwenhoek">
        <title>Oricola cellulosilytica gen. nov., sp. nov., a cellulose-degrading bacterium of the family Phyllobacteriaceae isolated from surface seashore water, and emended descriptions of Mesorhizobium loti and Phyllobacterium myrsinacearum.</title>
        <authorList>
            <person name="Hameed A."/>
            <person name="Shahina M."/>
            <person name="Lai W.A."/>
            <person name="Lin S.Y."/>
            <person name="Young L.S."/>
            <person name="Liu Y.C."/>
            <person name="Hsu Y.H."/>
            <person name="Young C.C."/>
        </authorList>
    </citation>
    <scope>NUCLEOTIDE SEQUENCE [LARGE SCALE GENOMIC DNA]</scope>
    <source>
        <strain evidence="2 3">KCTC 52183</strain>
    </source>
</reference>
<dbReference type="OrthoDB" id="8100830at2"/>
<comment type="caution">
    <text evidence="2">The sequence shown here is derived from an EMBL/GenBank/DDBJ whole genome shotgun (WGS) entry which is preliminary data.</text>
</comment>
<feature type="compositionally biased region" description="Basic and acidic residues" evidence="1">
    <location>
        <begin position="184"/>
        <end position="194"/>
    </location>
</feature>
<dbReference type="Proteomes" id="UP000291301">
    <property type="component" value="Unassembled WGS sequence"/>
</dbReference>
<dbReference type="Pfam" id="PF11748">
    <property type="entry name" value="DUF3306"/>
    <property type="match status" value="1"/>
</dbReference>
<dbReference type="InterPro" id="IPR021735">
    <property type="entry name" value="DUF3306"/>
</dbReference>
<sequence length="228" mass="25054">MAEEPVRERGFLARWSQRKRAAVEEDVPTETGPDALPADDTETEKQPEAVDEALAAELEENRLAAEAVDIDSLSYEDDFKVFLKRGVPEALKKQALRKLWRSNPILANLDGLNDYDDDFGDPSANVYKSLWALGRGFLSEAEQKAQYAAGRLTMPEPSEDAAEALAGTGEPEPDFEAPAESPEAEDKSDGHQAEEVAVAEAEEAAPDSEQEEEDAAPRRVSIRRRLEG</sequence>
<feature type="region of interest" description="Disordered" evidence="1">
    <location>
        <begin position="148"/>
        <end position="228"/>
    </location>
</feature>
<evidence type="ECO:0000313" key="3">
    <source>
        <dbReference type="Proteomes" id="UP000291301"/>
    </source>
</evidence>
<dbReference type="EMBL" id="SJST01000008">
    <property type="protein sequence ID" value="TCD11908.1"/>
    <property type="molecule type" value="Genomic_DNA"/>
</dbReference>
<gene>
    <name evidence="2" type="ORF">E0D97_16385</name>
</gene>
<accession>A0A4V2MN97</accession>
<protein>
    <submittedName>
        <fullName evidence="2">DUF3306 domain-containing protein</fullName>
    </submittedName>
</protein>
<feature type="compositionally biased region" description="Acidic residues" evidence="1">
    <location>
        <begin position="200"/>
        <end position="214"/>
    </location>
</feature>
<keyword evidence="3" id="KW-1185">Reference proteome</keyword>
<name>A0A4V2MN97_9HYPH</name>
<evidence type="ECO:0000256" key="1">
    <source>
        <dbReference type="SAM" id="MobiDB-lite"/>
    </source>
</evidence>
<dbReference type="AlphaFoldDB" id="A0A4V2MN97"/>
<feature type="region of interest" description="Disordered" evidence="1">
    <location>
        <begin position="19"/>
        <end position="48"/>
    </location>
</feature>
<proteinExistence type="predicted"/>